<dbReference type="RefSeq" id="WP_092514716.1">
    <property type="nucleotide sequence ID" value="NZ_CAWNQB010000033.1"/>
</dbReference>
<keyword evidence="4" id="KW-1185">Reference proteome</keyword>
<sequence length="240" mass="26122">MIQHVDAQKLAEQLIEKSSTETVKTAKGTGAFHQLVPGEISNATPEVEGWTQAALLDSRYYPDPSYPGFIARPSHNRRHVLEIARIAKPVFAKSCLQPSGCTDAGTETEPHTHLGEMQVIEPAYGMVPLPPQVLMRMGIGGAVGVGSTVDRGSELDKEITRLLISKSEKSNVDLFRSDPVTSNEFAMKALLVTAGVMIRNWWNGSDSDLLSLESLTKIADEKGVAPTCVRYRFVEDAQTG</sequence>
<organism evidence="2 3">
    <name type="scientific">Xenorhabdus mauleonii</name>
    <dbReference type="NCBI Taxonomy" id="351675"/>
    <lineage>
        <taxon>Bacteria</taxon>
        <taxon>Pseudomonadati</taxon>
        <taxon>Pseudomonadota</taxon>
        <taxon>Gammaproteobacteria</taxon>
        <taxon>Enterobacterales</taxon>
        <taxon>Morganellaceae</taxon>
        <taxon>Xenorhabdus</taxon>
    </lineage>
</organism>
<reference evidence="1 4" key="3">
    <citation type="journal article" date="2017" name="Nat. Microbiol.">
        <title>Natural product diversity associated with the nematode symbionts Photorhabdus and Xenorhabdus.</title>
        <authorList>
            <person name="Tobias N.J."/>
            <person name="Wolff H."/>
            <person name="Djahanschiri B."/>
            <person name="Grundmann F."/>
            <person name="Kronenwerth M."/>
            <person name="Shi Y.M."/>
            <person name="Simonyi S."/>
            <person name="Grun P."/>
            <person name="Shapiro-Ilan D."/>
            <person name="Pidot S.J."/>
            <person name="Stinear T.P."/>
            <person name="Ebersberger I."/>
            <person name="Bode H.B."/>
        </authorList>
    </citation>
    <scope>NUCLEOTIDE SEQUENCE [LARGE SCALE GENOMIC DNA]</scope>
    <source>
        <strain evidence="1 4">DSM 17908</strain>
    </source>
</reference>
<evidence type="ECO:0000313" key="1">
    <source>
        <dbReference type="EMBL" id="PHM35613.1"/>
    </source>
</evidence>
<gene>
    <name evidence="2" type="ORF">SAMN05421680_1507</name>
    <name evidence="1" type="ORF">Xmau_04494</name>
</gene>
<dbReference type="EMBL" id="FORG01000050">
    <property type="protein sequence ID" value="SFK29727.1"/>
    <property type="molecule type" value="Genomic_DNA"/>
</dbReference>
<evidence type="ECO:0000313" key="2">
    <source>
        <dbReference type="EMBL" id="SFK29727.1"/>
    </source>
</evidence>
<dbReference type="AlphaFoldDB" id="A0A1I3YCR1"/>
<dbReference type="Proteomes" id="UP000224607">
    <property type="component" value="Unassembled WGS sequence"/>
</dbReference>
<name>A0A1I3YCR1_9GAMM</name>
<dbReference type="STRING" id="351675.SAMN05421680_1507"/>
<protein>
    <submittedName>
        <fullName evidence="1">S-type colicin</fullName>
    </submittedName>
</protein>
<proteinExistence type="predicted"/>
<dbReference type="Proteomes" id="UP000198919">
    <property type="component" value="Unassembled WGS sequence"/>
</dbReference>
<reference evidence="2" key="2">
    <citation type="submission" date="2016-10" db="EMBL/GenBank/DDBJ databases">
        <authorList>
            <person name="de Groot N.N."/>
        </authorList>
    </citation>
    <scope>NUCLEOTIDE SEQUENCE [LARGE SCALE GENOMIC DNA]</scope>
    <source>
        <strain evidence="2">DSM 17908</strain>
    </source>
</reference>
<evidence type="ECO:0000313" key="3">
    <source>
        <dbReference type="Proteomes" id="UP000198919"/>
    </source>
</evidence>
<accession>A0A1I3YCR1</accession>
<reference evidence="3" key="1">
    <citation type="submission" date="2016-10" db="EMBL/GenBank/DDBJ databases">
        <authorList>
            <person name="Varghese N."/>
            <person name="Submissions S."/>
        </authorList>
    </citation>
    <scope>NUCLEOTIDE SEQUENCE [LARGE SCALE GENOMIC DNA]</scope>
    <source>
        <strain evidence="3">DSM 17908</strain>
    </source>
</reference>
<dbReference type="EMBL" id="NITY01000039">
    <property type="protein sequence ID" value="PHM35613.1"/>
    <property type="molecule type" value="Genomic_DNA"/>
</dbReference>
<evidence type="ECO:0000313" key="4">
    <source>
        <dbReference type="Proteomes" id="UP000224607"/>
    </source>
</evidence>